<evidence type="ECO:0000313" key="2">
    <source>
        <dbReference type="Proteomes" id="UP001178461"/>
    </source>
</evidence>
<sequence>MKSFLPSLDAGCVQSQHRELAACVMWHTCHPWVNCKKTILFQHFPGHFLLQDTVVVGGRQELIMAGMWCFYIHVPDVWLIDRSRVAGSCVCVRAHACANKKWRDLKISVCGMLKG</sequence>
<organism evidence="1 2">
    <name type="scientific">Podarcis lilfordi</name>
    <name type="common">Lilford's wall lizard</name>
    <dbReference type="NCBI Taxonomy" id="74358"/>
    <lineage>
        <taxon>Eukaryota</taxon>
        <taxon>Metazoa</taxon>
        <taxon>Chordata</taxon>
        <taxon>Craniata</taxon>
        <taxon>Vertebrata</taxon>
        <taxon>Euteleostomi</taxon>
        <taxon>Lepidosauria</taxon>
        <taxon>Squamata</taxon>
        <taxon>Bifurcata</taxon>
        <taxon>Unidentata</taxon>
        <taxon>Episquamata</taxon>
        <taxon>Laterata</taxon>
        <taxon>Lacertibaenia</taxon>
        <taxon>Lacertidae</taxon>
        <taxon>Podarcis</taxon>
    </lineage>
</organism>
<proteinExistence type="predicted"/>
<protein>
    <submittedName>
        <fullName evidence="1">Uncharacterized protein</fullName>
    </submittedName>
</protein>
<dbReference type="AlphaFoldDB" id="A0AA35KFQ9"/>
<gene>
    <name evidence="1" type="ORF">PODLI_1B004511</name>
</gene>
<reference evidence="1" key="1">
    <citation type="submission" date="2022-12" db="EMBL/GenBank/DDBJ databases">
        <authorList>
            <person name="Alioto T."/>
            <person name="Alioto T."/>
            <person name="Gomez Garrido J."/>
        </authorList>
    </citation>
    <scope>NUCLEOTIDE SEQUENCE</scope>
</reference>
<accession>A0AA35KFQ9</accession>
<keyword evidence="2" id="KW-1185">Reference proteome</keyword>
<name>A0AA35KFQ9_9SAUR</name>
<dbReference type="Proteomes" id="UP001178461">
    <property type="component" value="Chromosome 6"/>
</dbReference>
<dbReference type="EMBL" id="OX395131">
    <property type="protein sequence ID" value="CAI5777486.1"/>
    <property type="molecule type" value="Genomic_DNA"/>
</dbReference>
<evidence type="ECO:0000313" key="1">
    <source>
        <dbReference type="EMBL" id="CAI5777486.1"/>
    </source>
</evidence>